<dbReference type="Proteomes" id="UP000736335">
    <property type="component" value="Unassembled WGS sequence"/>
</dbReference>
<proteinExistence type="inferred from homology"/>
<dbReference type="AlphaFoldDB" id="A0A9P6HH57"/>
<keyword evidence="3 4" id="KW-0687">Ribonucleoprotein</keyword>
<organism evidence="5 6">
    <name type="scientific">Thelephora terrestris</name>
    <dbReference type="NCBI Taxonomy" id="56493"/>
    <lineage>
        <taxon>Eukaryota</taxon>
        <taxon>Fungi</taxon>
        <taxon>Dikarya</taxon>
        <taxon>Basidiomycota</taxon>
        <taxon>Agaricomycotina</taxon>
        <taxon>Agaricomycetes</taxon>
        <taxon>Thelephorales</taxon>
        <taxon>Thelephoraceae</taxon>
        <taxon>Thelephora</taxon>
    </lineage>
</organism>
<dbReference type="PANTHER" id="PTHR14413">
    <property type="entry name" value="RIBOSOMAL PROTEIN L17"/>
    <property type="match status" value="1"/>
</dbReference>
<reference evidence="5" key="2">
    <citation type="submission" date="2020-11" db="EMBL/GenBank/DDBJ databases">
        <authorList>
            <consortium name="DOE Joint Genome Institute"/>
            <person name="Kuo A."/>
            <person name="Miyauchi S."/>
            <person name="Kiss E."/>
            <person name="Drula E."/>
            <person name="Kohler A."/>
            <person name="Sanchez-Garcia M."/>
            <person name="Andreopoulos B."/>
            <person name="Barry K.W."/>
            <person name="Bonito G."/>
            <person name="Buee M."/>
            <person name="Carver A."/>
            <person name="Chen C."/>
            <person name="Cichocki N."/>
            <person name="Clum A."/>
            <person name="Culley D."/>
            <person name="Crous P.W."/>
            <person name="Fauchery L."/>
            <person name="Girlanda M."/>
            <person name="Hayes R."/>
            <person name="Keri Z."/>
            <person name="Labutti K."/>
            <person name="Lipzen A."/>
            <person name="Lombard V."/>
            <person name="Magnuson J."/>
            <person name="Maillard F."/>
            <person name="Morin E."/>
            <person name="Murat C."/>
            <person name="Nolan M."/>
            <person name="Ohm R."/>
            <person name="Pangilinan J."/>
            <person name="Pereira M."/>
            <person name="Perotto S."/>
            <person name="Peter M."/>
            <person name="Riley R."/>
            <person name="Sitrit Y."/>
            <person name="Stielow B."/>
            <person name="Szollosi G."/>
            <person name="Zifcakova L."/>
            <person name="Stursova M."/>
            <person name="Spatafora J.W."/>
            <person name="Tedersoo L."/>
            <person name="Vaario L.-M."/>
            <person name="Yamada A."/>
            <person name="Yan M."/>
            <person name="Wang P."/>
            <person name="Xu J."/>
            <person name="Bruns T."/>
            <person name="Baldrian P."/>
            <person name="Vilgalys R."/>
            <person name="Henrissat B."/>
            <person name="Grigoriev I.V."/>
            <person name="Hibbett D."/>
            <person name="Nagy L.G."/>
            <person name="Martin F.M."/>
        </authorList>
    </citation>
    <scope>NUCLEOTIDE SEQUENCE</scope>
    <source>
        <strain evidence="5">UH-Tt-Lm1</strain>
    </source>
</reference>
<dbReference type="PROSITE" id="PS01167">
    <property type="entry name" value="RIBOSOMAL_L17"/>
    <property type="match status" value="1"/>
</dbReference>
<evidence type="ECO:0000256" key="4">
    <source>
        <dbReference type="RuleBase" id="RU000660"/>
    </source>
</evidence>
<dbReference type="InterPro" id="IPR036373">
    <property type="entry name" value="Ribosomal_bL17_sf"/>
</dbReference>
<evidence type="ECO:0000256" key="1">
    <source>
        <dbReference type="ARBA" id="ARBA00008777"/>
    </source>
</evidence>
<dbReference type="Pfam" id="PF01196">
    <property type="entry name" value="Ribosomal_L17"/>
    <property type="match status" value="1"/>
</dbReference>
<dbReference type="GO" id="GO:0005762">
    <property type="term" value="C:mitochondrial large ribosomal subunit"/>
    <property type="evidence" value="ECO:0007669"/>
    <property type="project" value="TreeGrafter"/>
</dbReference>
<dbReference type="EMBL" id="WIUZ02000005">
    <property type="protein sequence ID" value="KAF9786977.1"/>
    <property type="molecule type" value="Genomic_DNA"/>
</dbReference>
<evidence type="ECO:0000256" key="2">
    <source>
        <dbReference type="ARBA" id="ARBA00022980"/>
    </source>
</evidence>
<reference evidence="5" key="1">
    <citation type="journal article" date="2020" name="Nat. Commun.">
        <title>Large-scale genome sequencing of mycorrhizal fungi provides insights into the early evolution of symbiotic traits.</title>
        <authorList>
            <person name="Miyauchi S."/>
            <person name="Kiss E."/>
            <person name="Kuo A."/>
            <person name="Drula E."/>
            <person name="Kohler A."/>
            <person name="Sanchez-Garcia M."/>
            <person name="Morin E."/>
            <person name="Andreopoulos B."/>
            <person name="Barry K.W."/>
            <person name="Bonito G."/>
            <person name="Buee M."/>
            <person name="Carver A."/>
            <person name="Chen C."/>
            <person name="Cichocki N."/>
            <person name="Clum A."/>
            <person name="Culley D."/>
            <person name="Crous P.W."/>
            <person name="Fauchery L."/>
            <person name="Girlanda M."/>
            <person name="Hayes R.D."/>
            <person name="Keri Z."/>
            <person name="LaButti K."/>
            <person name="Lipzen A."/>
            <person name="Lombard V."/>
            <person name="Magnuson J."/>
            <person name="Maillard F."/>
            <person name="Murat C."/>
            <person name="Nolan M."/>
            <person name="Ohm R.A."/>
            <person name="Pangilinan J."/>
            <person name="Pereira M.F."/>
            <person name="Perotto S."/>
            <person name="Peter M."/>
            <person name="Pfister S."/>
            <person name="Riley R."/>
            <person name="Sitrit Y."/>
            <person name="Stielow J.B."/>
            <person name="Szollosi G."/>
            <person name="Zifcakova L."/>
            <person name="Stursova M."/>
            <person name="Spatafora J.W."/>
            <person name="Tedersoo L."/>
            <person name="Vaario L.M."/>
            <person name="Yamada A."/>
            <person name="Yan M."/>
            <person name="Wang P."/>
            <person name="Xu J."/>
            <person name="Bruns T."/>
            <person name="Baldrian P."/>
            <person name="Vilgalys R."/>
            <person name="Dunand C."/>
            <person name="Henrissat B."/>
            <person name="Grigoriev I.V."/>
            <person name="Hibbett D."/>
            <person name="Nagy L.G."/>
            <person name="Martin F.M."/>
        </authorList>
    </citation>
    <scope>NUCLEOTIDE SEQUENCE</scope>
    <source>
        <strain evidence="5">UH-Tt-Lm1</strain>
    </source>
</reference>
<dbReference type="NCBIfam" id="TIGR00059">
    <property type="entry name" value="L17"/>
    <property type="match status" value="1"/>
</dbReference>
<comment type="caution">
    <text evidence="5">The sequence shown here is derived from an EMBL/GenBank/DDBJ whole genome shotgun (WGS) entry which is preliminary data.</text>
</comment>
<sequence>MKHGVAFRKFSRTSSHRMLMLRNLVTSLFEHEQIKTTLPKARDTARLAEKMITLGKKGDLPAYRKANGFILKPSFVPKVFGEYAKRYAGRPGGYTRIHKYGNRQGDNAPHAVLELVDNPRDIRYEMTARSVGWDLISKRVGRTPGKDLVSKGVADVENIIKKERKREPTDESGVLRQRTRWNLEKVLRYRGKEGVKDLVHKAESHIDTLLAKPVAIRDTTSWGRAEKEKESWVGFKAETFAPKPGETVPGGIRSPLHLAKGTLAKQPGPMLRLHQRKKLGVDRSEFWTKL</sequence>
<evidence type="ECO:0000256" key="3">
    <source>
        <dbReference type="ARBA" id="ARBA00023274"/>
    </source>
</evidence>
<dbReference type="GO" id="GO:0003735">
    <property type="term" value="F:structural constituent of ribosome"/>
    <property type="evidence" value="ECO:0007669"/>
    <property type="project" value="InterPro"/>
</dbReference>
<protein>
    <submittedName>
        <fullName evidence="5">Mitochondrial ribosomal protein L17</fullName>
    </submittedName>
</protein>
<dbReference type="SUPFAM" id="SSF64263">
    <property type="entry name" value="Prokaryotic ribosomal protein L17"/>
    <property type="match status" value="1"/>
</dbReference>
<dbReference type="PANTHER" id="PTHR14413:SF16">
    <property type="entry name" value="LARGE RIBOSOMAL SUBUNIT PROTEIN BL17M"/>
    <property type="match status" value="1"/>
</dbReference>
<evidence type="ECO:0000313" key="6">
    <source>
        <dbReference type="Proteomes" id="UP000736335"/>
    </source>
</evidence>
<comment type="similarity">
    <text evidence="1 4">Belongs to the bacterial ribosomal protein bL17 family.</text>
</comment>
<accession>A0A9P6HH57</accession>
<keyword evidence="6" id="KW-1185">Reference proteome</keyword>
<dbReference type="GO" id="GO:0006412">
    <property type="term" value="P:translation"/>
    <property type="evidence" value="ECO:0007669"/>
    <property type="project" value="InterPro"/>
</dbReference>
<dbReference type="HAMAP" id="MF_01368">
    <property type="entry name" value="Ribosomal_bL17"/>
    <property type="match status" value="1"/>
</dbReference>
<keyword evidence="2 4" id="KW-0689">Ribosomal protein</keyword>
<dbReference type="InterPro" id="IPR047859">
    <property type="entry name" value="Ribosomal_bL17_CS"/>
</dbReference>
<dbReference type="InterPro" id="IPR000456">
    <property type="entry name" value="Ribosomal_bL17"/>
</dbReference>
<dbReference type="OrthoDB" id="275000at2759"/>
<evidence type="ECO:0000313" key="5">
    <source>
        <dbReference type="EMBL" id="KAF9786977.1"/>
    </source>
</evidence>
<name>A0A9P6HH57_9AGAM</name>
<dbReference type="Gene3D" id="3.90.1030.10">
    <property type="entry name" value="Ribosomal protein L17"/>
    <property type="match status" value="1"/>
</dbReference>
<gene>
    <name evidence="5" type="ORF">BJ322DRAFT_691377</name>
</gene>